<dbReference type="NCBIfam" id="TIGR00041">
    <property type="entry name" value="DTMP_kinase"/>
    <property type="match status" value="1"/>
</dbReference>
<evidence type="ECO:0000313" key="15">
    <source>
        <dbReference type="Proteomes" id="UP000451860"/>
    </source>
</evidence>
<keyword evidence="7 11" id="KW-0418">Kinase</keyword>
<protein>
    <recommendedName>
        <fullName evidence="3 11">Thymidylate kinase</fullName>
        <ecNumber evidence="2 11">2.7.4.9</ecNumber>
    </recommendedName>
    <alternativeName>
        <fullName evidence="11">dTMP kinase</fullName>
    </alternativeName>
</protein>
<name>A0A7J5ULY0_9MICO</name>
<dbReference type="EC" id="2.7.4.9" evidence="2 11"/>
<comment type="similarity">
    <text evidence="1 11">Belongs to the thymidylate kinase family.</text>
</comment>
<dbReference type="PANTHER" id="PTHR10344:SF4">
    <property type="entry name" value="UMP-CMP KINASE 2, MITOCHONDRIAL"/>
    <property type="match status" value="1"/>
</dbReference>
<evidence type="ECO:0000313" key="14">
    <source>
        <dbReference type="EMBL" id="KAE8763389.1"/>
    </source>
</evidence>
<keyword evidence="5 11" id="KW-0545">Nucleotide biosynthesis</keyword>
<feature type="binding site" evidence="11">
    <location>
        <begin position="37"/>
        <end position="44"/>
    </location>
    <ligand>
        <name>ATP</name>
        <dbReference type="ChEBI" id="CHEBI:30616"/>
    </ligand>
</feature>
<evidence type="ECO:0000256" key="4">
    <source>
        <dbReference type="ARBA" id="ARBA00022679"/>
    </source>
</evidence>
<dbReference type="AlphaFoldDB" id="A0A7J5ULY0"/>
<comment type="function">
    <text evidence="10 11">Phosphorylation of dTMP to form dTDP in both de novo and salvage pathways of dTTP synthesis.</text>
</comment>
<dbReference type="InterPro" id="IPR018095">
    <property type="entry name" value="Thymidylate_kin_CS"/>
</dbReference>
<dbReference type="GO" id="GO:0004798">
    <property type="term" value="F:dTMP kinase activity"/>
    <property type="evidence" value="ECO:0007669"/>
    <property type="project" value="UniProtKB-UniRule"/>
</dbReference>
<dbReference type="Gene3D" id="3.40.50.300">
    <property type="entry name" value="P-loop containing nucleotide triphosphate hydrolases"/>
    <property type="match status" value="1"/>
</dbReference>
<feature type="region of interest" description="Disordered" evidence="12">
    <location>
        <begin position="1"/>
        <end position="25"/>
    </location>
</feature>
<evidence type="ECO:0000256" key="3">
    <source>
        <dbReference type="ARBA" id="ARBA00017144"/>
    </source>
</evidence>
<dbReference type="PANTHER" id="PTHR10344">
    <property type="entry name" value="THYMIDYLATE KINASE"/>
    <property type="match status" value="1"/>
</dbReference>
<dbReference type="GO" id="GO:0005829">
    <property type="term" value="C:cytosol"/>
    <property type="evidence" value="ECO:0007669"/>
    <property type="project" value="TreeGrafter"/>
</dbReference>
<gene>
    <name evidence="11 14" type="primary">tmk</name>
    <name evidence="14" type="ORF">GB883_14425</name>
</gene>
<evidence type="ECO:0000256" key="5">
    <source>
        <dbReference type="ARBA" id="ARBA00022727"/>
    </source>
</evidence>
<dbReference type="CDD" id="cd01672">
    <property type="entry name" value="TMPK"/>
    <property type="match status" value="1"/>
</dbReference>
<dbReference type="GO" id="GO:0006233">
    <property type="term" value="P:dTDP biosynthetic process"/>
    <property type="evidence" value="ECO:0007669"/>
    <property type="project" value="InterPro"/>
</dbReference>
<proteinExistence type="inferred from homology"/>
<reference evidence="14 15" key="1">
    <citation type="submission" date="2019-10" db="EMBL/GenBank/DDBJ databases">
        <title>Georgenia wutianyii sp. nov. and Georgenia yuyongxinii sp. nov. isolated from plateau pika (Ochotona curzoniae) in the Qinghai-Tibet plateau of China.</title>
        <authorList>
            <person name="Tian Z."/>
        </authorList>
    </citation>
    <scope>NUCLEOTIDE SEQUENCE [LARGE SCALE GENOMIC DNA]</scope>
    <source>
        <strain evidence="14 15">DSM 21501</strain>
    </source>
</reference>
<dbReference type="Pfam" id="PF02223">
    <property type="entry name" value="Thymidylate_kin"/>
    <property type="match status" value="1"/>
</dbReference>
<keyword evidence="4 11" id="KW-0808">Transferase</keyword>
<dbReference type="GO" id="GO:0006235">
    <property type="term" value="P:dTTP biosynthetic process"/>
    <property type="evidence" value="ECO:0007669"/>
    <property type="project" value="UniProtKB-UniRule"/>
</dbReference>
<evidence type="ECO:0000256" key="12">
    <source>
        <dbReference type="SAM" id="MobiDB-lite"/>
    </source>
</evidence>
<dbReference type="Proteomes" id="UP000451860">
    <property type="component" value="Unassembled WGS sequence"/>
</dbReference>
<evidence type="ECO:0000256" key="11">
    <source>
        <dbReference type="HAMAP-Rule" id="MF_00165"/>
    </source>
</evidence>
<sequence length="242" mass="25596">MLGGRVGGAGYADPVTTPPPRPTTALPATGCFVALEGGDGAGKTTQQELLGRWLRGLGHEVVLTREPGGTELGRVLREAVLHGGDVDPRTEALLYATDRAHHVHQLVRPALGRGAVVVTDRYIDSSVAYQGAARELGAAEIRDLSLWATEGLLPHLTVLLDLDPAAGAARITGAPDRIERESAAFHTRVREHYFALAAADPARYLVLDATWPPERIHAAVRERLAPLLPAPAVPGARAGGRP</sequence>
<dbReference type="EMBL" id="WHJE01000076">
    <property type="protein sequence ID" value="KAE8763389.1"/>
    <property type="molecule type" value="Genomic_DNA"/>
</dbReference>
<evidence type="ECO:0000256" key="10">
    <source>
        <dbReference type="ARBA" id="ARBA00057735"/>
    </source>
</evidence>
<keyword evidence="15" id="KW-1185">Reference proteome</keyword>
<evidence type="ECO:0000256" key="9">
    <source>
        <dbReference type="ARBA" id="ARBA00048743"/>
    </source>
</evidence>
<dbReference type="GO" id="GO:0006227">
    <property type="term" value="P:dUDP biosynthetic process"/>
    <property type="evidence" value="ECO:0007669"/>
    <property type="project" value="TreeGrafter"/>
</dbReference>
<evidence type="ECO:0000256" key="1">
    <source>
        <dbReference type="ARBA" id="ARBA00009776"/>
    </source>
</evidence>
<keyword evidence="6 11" id="KW-0547">Nucleotide-binding</keyword>
<organism evidence="14 15">
    <name type="scientific">Georgenia thermotolerans</name>
    <dbReference type="NCBI Taxonomy" id="527326"/>
    <lineage>
        <taxon>Bacteria</taxon>
        <taxon>Bacillati</taxon>
        <taxon>Actinomycetota</taxon>
        <taxon>Actinomycetes</taxon>
        <taxon>Micrococcales</taxon>
        <taxon>Bogoriellaceae</taxon>
        <taxon>Georgenia</taxon>
    </lineage>
</organism>
<dbReference type="InterPro" id="IPR018094">
    <property type="entry name" value="Thymidylate_kinase"/>
</dbReference>
<comment type="catalytic activity">
    <reaction evidence="9 11">
        <text>dTMP + ATP = dTDP + ADP</text>
        <dbReference type="Rhea" id="RHEA:13517"/>
        <dbReference type="ChEBI" id="CHEBI:30616"/>
        <dbReference type="ChEBI" id="CHEBI:58369"/>
        <dbReference type="ChEBI" id="CHEBI:63528"/>
        <dbReference type="ChEBI" id="CHEBI:456216"/>
        <dbReference type="EC" id="2.7.4.9"/>
    </reaction>
</comment>
<evidence type="ECO:0000256" key="2">
    <source>
        <dbReference type="ARBA" id="ARBA00012980"/>
    </source>
</evidence>
<feature type="domain" description="Thymidylate kinase-like" evidence="13">
    <location>
        <begin position="35"/>
        <end position="219"/>
    </location>
</feature>
<dbReference type="FunFam" id="3.40.50.300:FF:000225">
    <property type="entry name" value="Thymidylate kinase"/>
    <property type="match status" value="1"/>
</dbReference>
<evidence type="ECO:0000256" key="8">
    <source>
        <dbReference type="ARBA" id="ARBA00022840"/>
    </source>
</evidence>
<dbReference type="PROSITE" id="PS01331">
    <property type="entry name" value="THYMIDYLATE_KINASE"/>
    <property type="match status" value="1"/>
</dbReference>
<dbReference type="OrthoDB" id="9774907at2"/>
<dbReference type="InterPro" id="IPR027417">
    <property type="entry name" value="P-loop_NTPase"/>
</dbReference>
<dbReference type="InterPro" id="IPR039430">
    <property type="entry name" value="Thymidylate_kin-like_dom"/>
</dbReference>
<accession>A0A7J5ULY0</accession>
<keyword evidence="8 11" id="KW-0067">ATP-binding</keyword>
<comment type="caution">
    <text evidence="14">The sequence shown here is derived from an EMBL/GenBank/DDBJ whole genome shotgun (WGS) entry which is preliminary data.</text>
</comment>
<dbReference type="GO" id="GO:0005524">
    <property type="term" value="F:ATP binding"/>
    <property type="evidence" value="ECO:0007669"/>
    <property type="project" value="UniProtKB-UniRule"/>
</dbReference>
<evidence type="ECO:0000256" key="7">
    <source>
        <dbReference type="ARBA" id="ARBA00022777"/>
    </source>
</evidence>
<evidence type="ECO:0000256" key="6">
    <source>
        <dbReference type="ARBA" id="ARBA00022741"/>
    </source>
</evidence>
<feature type="compositionally biased region" description="Gly residues" evidence="12">
    <location>
        <begin position="1"/>
        <end position="10"/>
    </location>
</feature>
<dbReference type="SUPFAM" id="SSF52540">
    <property type="entry name" value="P-loop containing nucleoside triphosphate hydrolases"/>
    <property type="match status" value="1"/>
</dbReference>
<dbReference type="HAMAP" id="MF_00165">
    <property type="entry name" value="Thymidylate_kinase"/>
    <property type="match status" value="1"/>
</dbReference>
<evidence type="ECO:0000259" key="13">
    <source>
        <dbReference type="Pfam" id="PF02223"/>
    </source>
</evidence>